<accession>A0ABY7KD37</accession>
<evidence type="ECO:0000256" key="1">
    <source>
        <dbReference type="SAM" id="MobiDB-lite"/>
    </source>
</evidence>
<proteinExistence type="predicted"/>
<evidence type="ECO:0000259" key="2">
    <source>
        <dbReference type="Pfam" id="PF00656"/>
    </source>
</evidence>
<dbReference type="Proteomes" id="UP001164439">
    <property type="component" value="Chromosome"/>
</dbReference>
<reference evidence="3" key="1">
    <citation type="submission" date="2022-12" db="EMBL/GenBank/DDBJ databases">
        <authorList>
            <person name="Ruckert C."/>
            <person name="Busche T."/>
            <person name="Kalinowski J."/>
            <person name="Wittmann C."/>
        </authorList>
    </citation>
    <scope>NUCLEOTIDE SEQUENCE</scope>
    <source>
        <strain evidence="3">DSM 40467</strain>
    </source>
</reference>
<dbReference type="InterPro" id="IPR011600">
    <property type="entry name" value="Pept_C14_caspase"/>
</dbReference>
<dbReference type="SUPFAM" id="SSF52540">
    <property type="entry name" value="P-loop containing nucleoside triphosphate hydrolases"/>
    <property type="match status" value="1"/>
</dbReference>
<dbReference type="RefSeq" id="WP_269659876.1">
    <property type="nucleotide sequence ID" value="NZ_CP114413.1"/>
</dbReference>
<organism evidence="3 4">
    <name type="scientific">Streptomyces cinnabarinus</name>
    <dbReference type="NCBI Taxonomy" id="67287"/>
    <lineage>
        <taxon>Bacteria</taxon>
        <taxon>Bacillati</taxon>
        <taxon>Actinomycetota</taxon>
        <taxon>Actinomycetes</taxon>
        <taxon>Kitasatosporales</taxon>
        <taxon>Streptomycetaceae</taxon>
        <taxon>Streptomyces</taxon>
    </lineage>
</organism>
<gene>
    <name evidence="3" type="ORF">STRCI_003495</name>
</gene>
<evidence type="ECO:0000313" key="3">
    <source>
        <dbReference type="EMBL" id="WAZ22254.1"/>
    </source>
</evidence>
<evidence type="ECO:0000313" key="4">
    <source>
        <dbReference type="Proteomes" id="UP001164439"/>
    </source>
</evidence>
<dbReference type="Gene3D" id="3.40.50.1460">
    <property type="match status" value="1"/>
</dbReference>
<protein>
    <submittedName>
        <fullName evidence="3">Caspase family protein</fullName>
    </submittedName>
</protein>
<name>A0ABY7KD37_9ACTN</name>
<dbReference type="Pfam" id="PF00656">
    <property type="entry name" value="Peptidase_C14"/>
    <property type="match status" value="1"/>
</dbReference>
<feature type="domain" description="Peptidase C14 caspase" evidence="2">
    <location>
        <begin position="12"/>
        <end position="255"/>
    </location>
</feature>
<feature type="compositionally biased region" description="Low complexity" evidence="1">
    <location>
        <begin position="1502"/>
        <end position="1516"/>
    </location>
</feature>
<dbReference type="InterPro" id="IPR027417">
    <property type="entry name" value="P-loop_NTPase"/>
</dbReference>
<keyword evidence="4" id="KW-1185">Reference proteome</keyword>
<dbReference type="EMBL" id="CP114413">
    <property type="protein sequence ID" value="WAZ22254.1"/>
    <property type="molecule type" value="Genomic_DNA"/>
</dbReference>
<feature type="region of interest" description="Disordered" evidence="1">
    <location>
        <begin position="1220"/>
        <end position="1260"/>
    </location>
</feature>
<feature type="region of interest" description="Disordered" evidence="1">
    <location>
        <begin position="1502"/>
        <end position="1524"/>
    </location>
</feature>
<sequence>MSELSGITPERTRAILVGVESYADGPFHDLDGSAQDALGHARWLRENGVPAEHIRLCVSPLDSRREQTAATARALGIPLLGADHETVRRIIRDELPEWDADLLWLTWSGHGAITSGTSRHLLIHADARPYEEAALDTANLQNALLYNPRYQRIRHKVVSIDACRNHVETLDTFGESRIGTGPPTPTAGRLLLLHATQDGDISYGDERGGAFTRALLAELDAAEEAWPPDPRPLIAQVRGRMAADADVPQIPSIDARTWDAEPLHYAGYRSRTRPSWLLTTDEVLRRLGNRGTYLTNDALPYVAPEDPAHPARPENLLVRLDDPGRGRLGAPGCGLLLTGLAGAGKTRTCLEIAALAERSGWQVLHIHDAGALSARVLFEEIQEELKDRQDQRLLLVLDYLDQHIRDRSSLDLRDLADLLHAERAGGARIACLASVRPGALAEVRERGSRTLFEEVELEQAEAHLRTVAARIFEEVAPNAFGLWGADDMARICGTRPILALLLAIAFERTLDQQDGDRPAVPPPSELVDWLNRRTRRDIASAGGATRGEPDPVLVRASTLATLACVQRRAAVEDAVDRFLERQPGTHHTGESIVDNLEALGWLVTTTDGPDTVDTIHDIVTDQLLEQSCLPQALTVDTPVLRAFLDALLGDVTTFRRAVGHLSRWAHDQSEAVRKRLAATLSTWLTRQAADVLALLLSKPDQGMRTLVSMSSATPWQQAVIDTWDDLAGPWIARTTQPGLVRVLLTDAIRNSPRPVPPVLLDQARAWLDEHTATDLDALQLISALRRTEDPDAPADERREHLDALTRTWLEAHGGAREARYALLALLTSQRDGAPAPGPAVIERATRTTIALAHQLRGQPDTERLITALMRTARTDEDDSNLLHTAARDWLALYRGRERATFLISATLRRRDPDVRPGLAEHLGRYALDWLVVHGRREKACFVLHDVLSRRGQSVTMERRAVEHALKWLARNGHTPQASFVLQPLLQVLRRQRASADPDQLTQAVDRALTWTDLHPTVPGADFVIRNLLEWQGLATRQHDESTIIRRTLEPAIDWLDSFGVDAADDRLLKAVFFRTHALTGEQTARVTAIALNRLPAVPEESDRHIIGGLLRAAGPLPVATKNAALTRATAWLTAHGTGLEASLVLGPYLLLAQPADIPAATRKTGAGLALDWLGTHSRTPQAFAVLRKMLFYWDVPTDTLDAGQVMHTTIDHILDWLEDPEAHSPRPAAPEGTGDPGDSGDDEPAVRTPDDTEAEDAADPAGYRRQVLVRVLFRFGARLTTAQAQRAADIALRLYRDRSREEIGEDSALHYLHRLPPLPGQTEQRLLRQVRRVLTPGLTNPGDARLLQAAVRRLRGAEEPDPRIVVRAVKWLDRHHRIPEAGFVLCHLLQFENLPKDAEQPTLTHAWNWLRKYADTENAAYVLAPLLLRREQAGAPDDGIVGQALGWLAEHGTSEPAWRVISRLADYTPAADHRDTLHGHALAWAAANPGTADPERLIAAFTTESAEPAETTSCTSPEPAPAPR</sequence>